<dbReference type="GO" id="GO:0052689">
    <property type="term" value="F:carboxylic ester hydrolase activity"/>
    <property type="evidence" value="ECO:0007669"/>
    <property type="project" value="TreeGrafter"/>
</dbReference>
<accession>A0A4Y9T2B6</accession>
<proteinExistence type="predicted"/>
<dbReference type="InterPro" id="IPR000073">
    <property type="entry name" value="AB_hydrolase_1"/>
</dbReference>
<evidence type="ECO:0000259" key="2">
    <source>
        <dbReference type="Pfam" id="PF12697"/>
    </source>
</evidence>
<dbReference type="OrthoDB" id="1412847at2"/>
<evidence type="ECO:0000256" key="1">
    <source>
        <dbReference type="ARBA" id="ARBA00022801"/>
    </source>
</evidence>
<dbReference type="SUPFAM" id="SSF53474">
    <property type="entry name" value="alpha/beta-Hydrolases"/>
    <property type="match status" value="1"/>
</dbReference>
<dbReference type="PANTHER" id="PTHR43265:SF1">
    <property type="entry name" value="ESTERASE ESTD"/>
    <property type="match status" value="1"/>
</dbReference>
<dbReference type="Proteomes" id="UP000297258">
    <property type="component" value="Unassembled WGS sequence"/>
</dbReference>
<dbReference type="AlphaFoldDB" id="A0A4Y9T2B6"/>
<sequence>MKTTLIGLAAVAVMANNPARAEDAEGYWSGTIANSLKVFVQFSKPADGPWQATLSVPQQGLVTKVENVVVTPDQVSFALPKLNASYAAHWNVQDKAWVGTWTQGRSTPLIFKRADQQALAALNPKRPQEEQIAARAPIYTSSEVSFANDAANVKLAGTLTVPQGTGPFPAVVLVHGSGSHTRDEEVFGHKVFLVLADHLARQGIAVLRYDKRGVAKSSGNLKDATTLDLAADAEAAVRFLRGRAEIDTKRVGLIGHSEGGLIAPLLASRDPALGFVVMLAGPGVRGDRLLVEQVALMSKAQGAPDAAVAKQRALNQALFAAFVAEPKLEDATNKAALILDEAERKGDVPAGQGKVLLQRYATPWFHALLRYDPAPVLQAVQQPILVLNGELDLQVPAAMDLSAIRAALQGNPRAVVKEMPKLNHLFQTARTGSGAEYAEIEETMAPIALSAISDWIIATAR</sequence>
<comment type="caution">
    <text evidence="3">The sequence shown here is derived from an EMBL/GenBank/DDBJ whole genome shotgun (WGS) entry which is preliminary data.</text>
</comment>
<dbReference type="InterPro" id="IPR029058">
    <property type="entry name" value="AB_hydrolase_fold"/>
</dbReference>
<dbReference type="PANTHER" id="PTHR43265">
    <property type="entry name" value="ESTERASE ESTD"/>
    <property type="match status" value="1"/>
</dbReference>
<protein>
    <submittedName>
        <fullName evidence="3">Alpha/beta hydrolase</fullName>
    </submittedName>
</protein>
<dbReference type="InterPro" id="IPR053145">
    <property type="entry name" value="AB_hydrolase_Est10"/>
</dbReference>
<evidence type="ECO:0000313" key="3">
    <source>
        <dbReference type="EMBL" id="TFW32033.1"/>
    </source>
</evidence>
<dbReference type="Gene3D" id="3.40.50.1820">
    <property type="entry name" value="alpha/beta hydrolase"/>
    <property type="match status" value="1"/>
</dbReference>
<dbReference type="GO" id="GO:0004252">
    <property type="term" value="F:serine-type endopeptidase activity"/>
    <property type="evidence" value="ECO:0007669"/>
    <property type="project" value="InterPro"/>
</dbReference>
<feature type="domain" description="AB hydrolase-1" evidence="2">
    <location>
        <begin position="171"/>
        <end position="427"/>
    </location>
</feature>
<name>A0A4Y9T2B6_9BURK</name>
<keyword evidence="4" id="KW-1185">Reference proteome</keyword>
<reference evidence="3 4" key="1">
    <citation type="submission" date="2019-03" db="EMBL/GenBank/DDBJ databases">
        <title>Draft genome of Massilia hortus sp. nov., a novel bacterial species of the Oxalobacteraceae family.</title>
        <authorList>
            <person name="Peta V."/>
            <person name="Raths R."/>
            <person name="Bucking H."/>
        </authorList>
    </citation>
    <scope>NUCLEOTIDE SEQUENCE [LARGE SCALE GENOMIC DNA]</scope>
    <source>
        <strain evidence="3 4">ONC3</strain>
    </source>
</reference>
<dbReference type="InterPro" id="IPR002471">
    <property type="entry name" value="Pept_S9_AS"/>
</dbReference>
<keyword evidence="1 3" id="KW-0378">Hydrolase</keyword>
<dbReference type="Pfam" id="PF12697">
    <property type="entry name" value="Abhydrolase_6"/>
    <property type="match status" value="1"/>
</dbReference>
<dbReference type="PROSITE" id="PS00708">
    <property type="entry name" value="PRO_ENDOPEP_SER"/>
    <property type="match status" value="1"/>
</dbReference>
<organism evidence="3 4">
    <name type="scientific">Massilia horti</name>
    <dbReference type="NCBI Taxonomy" id="2562153"/>
    <lineage>
        <taxon>Bacteria</taxon>
        <taxon>Pseudomonadati</taxon>
        <taxon>Pseudomonadota</taxon>
        <taxon>Betaproteobacteria</taxon>
        <taxon>Burkholderiales</taxon>
        <taxon>Oxalobacteraceae</taxon>
        <taxon>Telluria group</taxon>
        <taxon>Massilia</taxon>
    </lineage>
</organism>
<dbReference type="EMBL" id="SPUM01000069">
    <property type="protein sequence ID" value="TFW32033.1"/>
    <property type="molecule type" value="Genomic_DNA"/>
</dbReference>
<gene>
    <name evidence="3" type="ORF">E4O92_11430</name>
</gene>
<dbReference type="GO" id="GO:0006508">
    <property type="term" value="P:proteolysis"/>
    <property type="evidence" value="ECO:0007669"/>
    <property type="project" value="InterPro"/>
</dbReference>
<evidence type="ECO:0000313" key="4">
    <source>
        <dbReference type="Proteomes" id="UP000297258"/>
    </source>
</evidence>
<dbReference type="RefSeq" id="WP_135189898.1">
    <property type="nucleotide sequence ID" value="NZ_SPUM01000069.1"/>
</dbReference>